<dbReference type="Proteomes" id="UP001206483">
    <property type="component" value="Unassembled WGS sequence"/>
</dbReference>
<keyword evidence="2" id="KW-0723">Serine/threonine-protein kinase</keyword>
<dbReference type="PRINTS" id="PR01950">
    <property type="entry name" value="LANCSUPER"/>
</dbReference>
<keyword evidence="2" id="KW-0808">Transferase</keyword>
<sequence>MLSWQSLQYYLQFDRRWFETADRHVPDPGHLAVFRSLVPDGWRTRRRGLWFMADPPGADTPAQGWKLHVTAESGQGAEVLRLALPVLFASGTAFKFLIDPYAVDLTSGKNFSRTASGKFITVYPSDEQAFRAIGAALAAVLEGRGGPYILSDRRWPGSKAVYYRYGGFTAVKRLRPDGISDLMITAPDGTAVPDVRAPYYEAPAWATDPFPAEAEEEDGALNGRYTPHTALAFGNRGGVYIATDARTGRDVVLKEARPGVLVGRPGRPVTEVLEKEYRLLGELADTGHFVRPVDFFHEWDHAFLVEELLDGPHYSRHCIVTNPVVLGRLDPESIRAYYLAQRPLWRKVAEAVAAAHARGILLGDLSYTNVHVTEDGTSVVLLDLEAAVREGEDPHLGVHTVGLASPRLRATNRYDRAGDWHAFGSLILSSVMVVNNTTGFHRPALPRFLDALADDLALPGELVALIRDLTEPDAVDADFDPAEILKRIDALPFEDPAQWSAPVPLARPATERYRDPEQVPGLGDADLAELTARVADEVVAAADPQRTDRLFPANPLVHQTNPLSLAYGAMGVLHGLHRLRGDVPAPLLGWALSRDVDPAAYPPGLYLGQSGLAWAFDELGHGEVADALMDRARQHPLRFAVSGVLHGTAGYGLACLHLWRRRADARLLEDARAAGAALSAGAVRDAEGARWPETAPGDDRPRTRIGYGHGAAGVALFLLYLHLATGEEGWYRLGREALAFDLGQRTRLPGGTWGFPGYVRDADDEGRQVLRNYWDEGTAGVTTTVLRYLAARPDEELADLVEDLLTDSARKYAVFPHLFHGLAGLGNVLLDAGELLGDERWFAEARRVAEGILISRIEHPGGTGFPGEQALRESCDLATGSIGIALFLDRLRRARVGGRSNFNFTVDGLLP</sequence>
<dbReference type="SMART" id="SM00220">
    <property type="entry name" value="S_TKc"/>
    <property type="match status" value="1"/>
</dbReference>
<evidence type="ECO:0000313" key="3">
    <source>
        <dbReference type="Proteomes" id="UP001206483"/>
    </source>
</evidence>
<dbReference type="Gene3D" id="1.10.510.10">
    <property type="entry name" value="Transferase(Phosphotransferase) domain 1"/>
    <property type="match status" value="1"/>
</dbReference>
<dbReference type="InterPro" id="IPR000719">
    <property type="entry name" value="Prot_kinase_dom"/>
</dbReference>
<dbReference type="PROSITE" id="PS50011">
    <property type="entry name" value="PROTEIN_KINASE_DOM"/>
    <property type="match status" value="1"/>
</dbReference>
<dbReference type="SUPFAM" id="SSF56112">
    <property type="entry name" value="Protein kinase-like (PK-like)"/>
    <property type="match status" value="1"/>
</dbReference>
<reference evidence="2 3" key="1">
    <citation type="submission" date="2022-06" db="EMBL/GenBank/DDBJ databases">
        <title>Sequencing the genomes of 1000 actinobacteria strains.</title>
        <authorList>
            <person name="Klenk H.-P."/>
        </authorList>
    </citation>
    <scope>NUCLEOTIDE SEQUENCE [LARGE SCALE GENOMIC DNA]</scope>
    <source>
        <strain evidence="2 3">DSM 41656</strain>
    </source>
</reference>
<dbReference type="GO" id="GO:0004674">
    <property type="term" value="F:protein serine/threonine kinase activity"/>
    <property type="evidence" value="ECO:0007669"/>
    <property type="project" value="UniProtKB-KW"/>
</dbReference>
<dbReference type="RefSeq" id="WP_253804640.1">
    <property type="nucleotide sequence ID" value="NZ_JAMZDX010000009.1"/>
</dbReference>
<name>A0ABT1JA39_9ACTN</name>
<dbReference type="InterPro" id="IPR053524">
    <property type="entry name" value="Aerial_hyphae_peptide-synth"/>
</dbReference>
<accession>A0ABT1JA39</accession>
<dbReference type="Pfam" id="PF05147">
    <property type="entry name" value="LANC_like"/>
    <property type="match status" value="1"/>
</dbReference>
<gene>
    <name evidence="2" type="ORF">FHR36_007523</name>
</gene>
<dbReference type="Gene3D" id="1.50.10.20">
    <property type="match status" value="1"/>
</dbReference>
<keyword evidence="2" id="KW-0418">Kinase</keyword>
<dbReference type="NCBIfam" id="NF038151">
    <property type="entry name" value="lanthi_synth_III"/>
    <property type="match status" value="1"/>
</dbReference>
<evidence type="ECO:0000313" key="2">
    <source>
        <dbReference type="EMBL" id="MCP2314322.1"/>
    </source>
</evidence>
<dbReference type="SUPFAM" id="SSF158745">
    <property type="entry name" value="LanC-like"/>
    <property type="match status" value="1"/>
</dbReference>
<dbReference type="CDD" id="cd04791">
    <property type="entry name" value="LanC_SerThrkinase"/>
    <property type="match status" value="1"/>
</dbReference>
<proteinExistence type="predicted"/>
<organism evidence="2 3">
    <name type="scientific">Kitasatospora paracochleata</name>
    <dbReference type="NCBI Taxonomy" id="58354"/>
    <lineage>
        <taxon>Bacteria</taxon>
        <taxon>Bacillati</taxon>
        <taxon>Actinomycetota</taxon>
        <taxon>Actinomycetes</taxon>
        <taxon>Kitasatosporales</taxon>
        <taxon>Streptomycetaceae</taxon>
        <taxon>Kitasatospora</taxon>
    </lineage>
</organism>
<dbReference type="EMBL" id="JAMZDX010000009">
    <property type="protein sequence ID" value="MCP2314322.1"/>
    <property type="molecule type" value="Genomic_DNA"/>
</dbReference>
<dbReference type="SMART" id="SM01260">
    <property type="entry name" value="LANC_like"/>
    <property type="match status" value="1"/>
</dbReference>
<dbReference type="Gene3D" id="3.30.200.20">
    <property type="entry name" value="Phosphorylase Kinase, domain 1"/>
    <property type="match status" value="1"/>
</dbReference>
<dbReference type="InterPro" id="IPR058053">
    <property type="entry name" value="RamC_C"/>
</dbReference>
<comment type="caution">
    <text evidence="2">The sequence shown here is derived from an EMBL/GenBank/DDBJ whole genome shotgun (WGS) entry which is preliminary data.</text>
</comment>
<dbReference type="InterPro" id="IPR011009">
    <property type="entry name" value="Kinase-like_dom_sf"/>
</dbReference>
<dbReference type="Pfam" id="PF25816">
    <property type="entry name" value="RamC_N"/>
    <property type="match status" value="1"/>
</dbReference>
<feature type="domain" description="Protein kinase" evidence="1">
    <location>
        <begin position="225"/>
        <end position="494"/>
    </location>
</feature>
<keyword evidence="3" id="KW-1185">Reference proteome</keyword>
<protein>
    <submittedName>
        <fullName evidence="2">Serine/threonine protein kinase</fullName>
    </submittedName>
</protein>
<dbReference type="InterPro" id="IPR057929">
    <property type="entry name" value="RamC_N"/>
</dbReference>
<evidence type="ECO:0000259" key="1">
    <source>
        <dbReference type="PROSITE" id="PS50011"/>
    </source>
</evidence>
<dbReference type="InterPro" id="IPR007822">
    <property type="entry name" value="LANC-like"/>
</dbReference>